<dbReference type="AlphaFoldDB" id="A0A378WL21"/>
<feature type="region of interest" description="Disordered" evidence="1">
    <location>
        <begin position="1"/>
        <end position="71"/>
    </location>
</feature>
<dbReference type="EMBL" id="UGRU01000001">
    <property type="protein sequence ID" value="SUA41437.1"/>
    <property type="molecule type" value="Genomic_DNA"/>
</dbReference>
<accession>A0A378WL21</accession>
<sequence>MVKCPAAGPPSRWAKTAAESGSGWQNQLTVPSGVSSALERGEASMVSRSMRGADAPASQVRRSSSRNARALATSSVLGTRYSARLSPSPTLMPISGPDSRAKAFSSVTSSPKKTAAEAPS</sequence>
<gene>
    <name evidence="2" type="ORF">NCTC13184_00776</name>
</gene>
<organism evidence="2 3">
    <name type="scientific">Nocardia africana</name>
    <dbReference type="NCBI Taxonomy" id="134964"/>
    <lineage>
        <taxon>Bacteria</taxon>
        <taxon>Bacillati</taxon>
        <taxon>Actinomycetota</taxon>
        <taxon>Actinomycetes</taxon>
        <taxon>Mycobacteriales</taxon>
        <taxon>Nocardiaceae</taxon>
        <taxon>Nocardia</taxon>
    </lineage>
</organism>
<feature type="region of interest" description="Disordered" evidence="1">
    <location>
        <begin position="83"/>
        <end position="120"/>
    </location>
</feature>
<feature type="compositionally biased region" description="Low complexity" evidence="1">
    <location>
        <begin position="57"/>
        <end position="71"/>
    </location>
</feature>
<protein>
    <submittedName>
        <fullName evidence="2">Uncharacterized protein</fullName>
    </submittedName>
</protein>
<proteinExistence type="predicted"/>
<reference evidence="2 3" key="1">
    <citation type="submission" date="2018-06" db="EMBL/GenBank/DDBJ databases">
        <authorList>
            <consortium name="Pathogen Informatics"/>
            <person name="Doyle S."/>
        </authorList>
    </citation>
    <scope>NUCLEOTIDE SEQUENCE [LARGE SCALE GENOMIC DNA]</scope>
    <source>
        <strain evidence="2 3">NCTC13184</strain>
    </source>
</reference>
<evidence type="ECO:0000256" key="1">
    <source>
        <dbReference type="SAM" id="MobiDB-lite"/>
    </source>
</evidence>
<feature type="compositionally biased region" description="Polar residues" evidence="1">
    <location>
        <begin position="22"/>
        <end position="35"/>
    </location>
</feature>
<dbReference type="Proteomes" id="UP000255082">
    <property type="component" value="Unassembled WGS sequence"/>
</dbReference>
<evidence type="ECO:0000313" key="2">
    <source>
        <dbReference type="EMBL" id="SUA41437.1"/>
    </source>
</evidence>
<name>A0A378WL21_9NOCA</name>
<evidence type="ECO:0000313" key="3">
    <source>
        <dbReference type="Proteomes" id="UP000255082"/>
    </source>
</evidence>